<evidence type="ECO:0000256" key="1">
    <source>
        <dbReference type="SAM" id="Phobius"/>
    </source>
</evidence>
<accession>U1SKE6</accession>
<evidence type="ECO:0000313" key="3">
    <source>
        <dbReference type="Proteomes" id="UP000016519"/>
    </source>
</evidence>
<keyword evidence="1" id="KW-0472">Membrane</keyword>
<organism evidence="2 3">
    <name type="scientific">Alloscardovia omnicolens F0580</name>
    <dbReference type="NCBI Taxonomy" id="1321816"/>
    <lineage>
        <taxon>Bacteria</taxon>
        <taxon>Bacillati</taxon>
        <taxon>Actinomycetota</taxon>
        <taxon>Actinomycetes</taxon>
        <taxon>Bifidobacteriales</taxon>
        <taxon>Bifidobacteriaceae</taxon>
        <taxon>Alloscardovia</taxon>
    </lineage>
</organism>
<evidence type="ECO:0000313" key="2">
    <source>
        <dbReference type="EMBL" id="ERH31147.1"/>
    </source>
</evidence>
<dbReference type="EMBL" id="AWSI01000017">
    <property type="protein sequence ID" value="ERH31147.1"/>
    <property type="molecule type" value="Genomic_DNA"/>
</dbReference>
<keyword evidence="1" id="KW-1133">Transmembrane helix</keyword>
<dbReference type="AlphaFoldDB" id="U1SKE6"/>
<feature type="transmembrane region" description="Helical" evidence="1">
    <location>
        <begin position="14"/>
        <end position="32"/>
    </location>
</feature>
<gene>
    <name evidence="2" type="ORF">HMPREF9244_00589</name>
</gene>
<dbReference type="GeneID" id="35868488"/>
<reference evidence="2 3" key="1">
    <citation type="submission" date="2013-08" db="EMBL/GenBank/DDBJ databases">
        <authorList>
            <person name="Weinstock G."/>
            <person name="Sodergren E."/>
            <person name="Wylie T."/>
            <person name="Fulton L."/>
            <person name="Fulton R."/>
            <person name="Fronick C."/>
            <person name="O'Laughlin M."/>
            <person name="Godfrey J."/>
            <person name="Miner T."/>
            <person name="Herter B."/>
            <person name="Appelbaum E."/>
            <person name="Cordes M."/>
            <person name="Lek S."/>
            <person name="Wollam A."/>
            <person name="Pepin K.H."/>
            <person name="Palsikar V.B."/>
            <person name="Mitreva M."/>
            <person name="Wilson R.K."/>
        </authorList>
    </citation>
    <scope>NUCLEOTIDE SEQUENCE [LARGE SCALE GENOMIC DNA]</scope>
    <source>
        <strain evidence="2 3">F0580</strain>
    </source>
</reference>
<keyword evidence="1" id="KW-0812">Transmembrane</keyword>
<proteinExistence type="predicted"/>
<dbReference type="HOGENOM" id="CLU_2731045_0_0_11"/>
<protein>
    <submittedName>
        <fullName evidence="2">Uncharacterized protein</fullName>
    </submittedName>
</protein>
<comment type="caution">
    <text evidence="2">The sequence shown here is derived from an EMBL/GenBank/DDBJ whole genome shotgun (WGS) entry which is preliminary data.</text>
</comment>
<keyword evidence="3" id="KW-1185">Reference proteome</keyword>
<name>U1SKE6_9BIFI</name>
<feature type="transmembrane region" description="Helical" evidence="1">
    <location>
        <begin position="38"/>
        <end position="62"/>
    </location>
</feature>
<dbReference type="Proteomes" id="UP000016519">
    <property type="component" value="Unassembled WGS sequence"/>
</dbReference>
<sequence length="71" mass="8177">MSTWFSGLKVWQQTCVYAVVLLIINTLIKLLFEGWASLFTFVGIIQILGGVAISTFFMWLVFRLQHPHSEE</sequence>
<dbReference type="RefSeq" id="WP_021617728.1">
    <property type="nucleotide sequence ID" value="NZ_KE952644.1"/>
</dbReference>